<protein>
    <submittedName>
        <fullName evidence="2">Uncharacterized protein</fullName>
    </submittedName>
</protein>
<dbReference type="EMBL" id="JAPFFF010000013">
    <property type="protein sequence ID" value="KAK8871613.1"/>
    <property type="molecule type" value="Genomic_DNA"/>
</dbReference>
<keyword evidence="1" id="KW-0175">Coiled coil</keyword>
<evidence type="ECO:0000256" key="1">
    <source>
        <dbReference type="SAM" id="Coils"/>
    </source>
</evidence>
<gene>
    <name evidence="2" type="ORF">M9Y10_007348</name>
</gene>
<feature type="coiled-coil region" evidence="1">
    <location>
        <begin position="259"/>
        <end position="458"/>
    </location>
</feature>
<evidence type="ECO:0000313" key="3">
    <source>
        <dbReference type="Proteomes" id="UP001470230"/>
    </source>
</evidence>
<accession>A0ABR2J2D5</accession>
<comment type="caution">
    <text evidence="2">The sequence shown here is derived from an EMBL/GenBank/DDBJ whole genome shotgun (WGS) entry which is preliminary data.</text>
</comment>
<dbReference type="Proteomes" id="UP001470230">
    <property type="component" value="Unassembled WGS sequence"/>
</dbReference>
<keyword evidence="3" id="KW-1185">Reference proteome</keyword>
<organism evidence="2 3">
    <name type="scientific">Tritrichomonas musculus</name>
    <dbReference type="NCBI Taxonomy" id="1915356"/>
    <lineage>
        <taxon>Eukaryota</taxon>
        <taxon>Metamonada</taxon>
        <taxon>Parabasalia</taxon>
        <taxon>Tritrichomonadida</taxon>
        <taxon>Tritrichomonadidae</taxon>
        <taxon>Tritrichomonas</taxon>
    </lineage>
</organism>
<name>A0ABR2J2D5_9EUKA</name>
<sequence>MSQDQVFDDEEEITYNFNEEIIEEDLNDVVRVQLSSNTIVIDYYQLLKWSKLIKNYYQKDTINQYLSNDIQKHQQKFNIDEKNIVSFFNCIKNEKVQIKKSQYCDFLKLSKILIVPVFSKLLRKYSQSHINDIDFIINVLTDQLSSQNVDEFYIDEISPEMEECLSANINRCLMSLKFGQLPIQIVHRIIEKGCDQISPEKLFEFIKSSYDERFILLPFLNIRDLSKENFNELYDNLYNSQNSMSKKYFDYLTFDLPYLKEIKNENEHLKNQLNMKEGEIHELQTQILEQTSLNEARISEFQSTHDQILSEKESQISISEQKVRELQAQMLEQNNQNESRISKLQSTHDQILSEKESQISILEQKVRELQAQMLEQNSQNESRISEFQSTHDQILSEKESQISILEQKVRELQAQMLEQNSQNEARISKLQSTHGQILSEKESQISILEQKGQKINDEISKIIKVISDLISAADVEQDKRPNLKKIILPIAAKLGNSDVVKRLSTINKIDVNSKYILYHFLI</sequence>
<evidence type="ECO:0000313" key="2">
    <source>
        <dbReference type="EMBL" id="KAK8871613.1"/>
    </source>
</evidence>
<reference evidence="2 3" key="1">
    <citation type="submission" date="2024-04" db="EMBL/GenBank/DDBJ databases">
        <title>Tritrichomonas musculus Genome.</title>
        <authorList>
            <person name="Alves-Ferreira E."/>
            <person name="Grigg M."/>
            <person name="Lorenzi H."/>
            <person name="Galac M."/>
        </authorList>
    </citation>
    <scope>NUCLEOTIDE SEQUENCE [LARGE SCALE GENOMIC DNA]</scope>
    <source>
        <strain evidence="2 3">EAF2021</strain>
    </source>
</reference>
<proteinExistence type="predicted"/>